<evidence type="ECO:0000313" key="3">
    <source>
        <dbReference type="Proteomes" id="UP000241890"/>
    </source>
</evidence>
<comment type="caution">
    <text evidence="2">The sequence shown here is derived from an EMBL/GenBank/DDBJ whole genome shotgun (WGS) entry which is preliminary data.</text>
</comment>
<keyword evidence="2" id="KW-0808">Transferase</keyword>
<sequence length="226" mass="26214">MNFKGLLSRGGNGEKKTLKPVKKHATMKRQTLSKLTQRTLGSGNLALAVQLPEGEDLDEWLAANTVDFFNEISLLYGLVIDDAAQFQEPGSGFPPGFEYRWGETNSKKPIRVSSPEYVDYVMTWVEDMLDNEEIFPTMEEDPFPENFLDYIKDIYKRLFRIFAIIYHRHFHVFEELEAQAHLNTCFKHFLFFCLNFDLVDDKELLALEGPVKRLKEEYKEQGAEGE</sequence>
<proteinExistence type="predicted"/>
<dbReference type="PANTHER" id="PTHR22599">
    <property type="entry name" value="MPS ONE BINDER KINASE ACTIVATOR-LIKE MOB"/>
    <property type="match status" value="1"/>
</dbReference>
<dbReference type="OrthoDB" id="8170117at2759"/>
<dbReference type="SMART" id="SM01388">
    <property type="entry name" value="Mob1_phocein"/>
    <property type="match status" value="1"/>
</dbReference>
<dbReference type="EMBL" id="BEYU01000025">
    <property type="protein sequence ID" value="GBG26901.1"/>
    <property type="molecule type" value="Genomic_DNA"/>
</dbReference>
<gene>
    <name evidence="2" type="ORF">FCC1311_031242</name>
</gene>
<dbReference type="InParanoid" id="A0A2R5GF85"/>
<dbReference type="SUPFAM" id="SSF101152">
    <property type="entry name" value="Mob1/phocein"/>
    <property type="match status" value="1"/>
</dbReference>
<dbReference type="Proteomes" id="UP000241890">
    <property type="component" value="Unassembled WGS sequence"/>
</dbReference>
<name>A0A2R5GF85_9STRA</name>
<feature type="region of interest" description="Disordered" evidence="1">
    <location>
        <begin position="1"/>
        <end position="23"/>
    </location>
</feature>
<organism evidence="2 3">
    <name type="scientific">Hondaea fermentalgiana</name>
    <dbReference type="NCBI Taxonomy" id="2315210"/>
    <lineage>
        <taxon>Eukaryota</taxon>
        <taxon>Sar</taxon>
        <taxon>Stramenopiles</taxon>
        <taxon>Bigyra</taxon>
        <taxon>Labyrinthulomycetes</taxon>
        <taxon>Thraustochytrida</taxon>
        <taxon>Thraustochytriidae</taxon>
        <taxon>Hondaea</taxon>
    </lineage>
</organism>
<reference evidence="2 3" key="1">
    <citation type="submission" date="2017-12" db="EMBL/GenBank/DDBJ databases">
        <title>Sequencing, de novo assembly and annotation of complete genome of a new Thraustochytrid species, strain FCC1311.</title>
        <authorList>
            <person name="Sedici K."/>
            <person name="Godart F."/>
            <person name="Aiese Cigliano R."/>
            <person name="Sanseverino W."/>
            <person name="Barakat M."/>
            <person name="Ortet P."/>
            <person name="Marechal E."/>
            <person name="Cagnac O."/>
            <person name="Amato A."/>
        </authorList>
    </citation>
    <scope>NUCLEOTIDE SEQUENCE [LARGE SCALE GENOMIC DNA]</scope>
</reference>
<evidence type="ECO:0000256" key="1">
    <source>
        <dbReference type="SAM" id="MobiDB-lite"/>
    </source>
</evidence>
<dbReference type="Pfam" id="PF03637">
    <property type="entry name" value="Mob1_phocein"/>
    <property type="match status" value="1"/>
</dbReference>
<keyword evidence="3" id="KW-1185">Reference proteome</keyword>
<protein>
    <submittedName>
        <fullName evidence="2">MOB kinase activator 1A</fullName>
    </submittedName>
</protein>
<dbReference type="GO" id="GO:0016301">
    <property type="term" value="F:kinase activity"/>
    <property type="evidence" value="ECO:0007669"/>
    <property type="project" value="UniProtKB-KW"/>
</dbReference>
<accession>A0A2R5GF85</accession>
<dbReference type="InterPro" id="IPR005301">
    <property type="entry name" value="MOB_kinase_act_fam"/>
</dbReference>
<evidence type="ECO:0000313" key="2">
    <source>
        <dbReference type="EMBL" id="GBG26901.1"/>
    </source>
</evidence>
<dbReference type="AlphaFoldDB" id="A0A2R5GF85"/>
<keyword evidence="2" id="KW-0418">Kinase</keyword>
<dbReference type="InterPro" id="IPR036703">
    <property type="entry name" value="MOB_kinase_act_sf"/>
</dbReference>
<dbReference type="Gene3D" id="1.20.140.30">
    <property type="entry name" value="MOB kinase activator"/>
    <property type="match status" value="1"/>
</dbReference>